<dbReference type="InParanoid" id="A0A2G5CSA3"/>
<dbReference type="AlphaFoldDB" id="A0A2G5CSA3"/>
<dbReference type="EMBL" id="KZ305057">
    <property type="protein sequence ID" value="PIA33707.1"/>
    <property type="molecule type" value="Genomic_DNA"/>
</dbReference>
<evidence type="ECO:0000313" key="2">
    <source>
        <dbReference type="Proteomes" id="UP000230069"/>
    </source>
</evidence>
<proteinExistence type="predicted"/>
<sequence>MCALYIYRAVIPRSFCTGIIMVIQGFESFSSFYSYRFVRNIFHGILELLVYIYEHASICFVKRVVLNWSYAQPDILSALVTY</sequence>
<evidence type="ECO:0000313" key="1">
    <source>
        <dbReference type="EMBL" id="PIA33707.1"/>
    </source>
</evidence>
<reference evidence="1 2" key="1">
    <citation type="submission" date="2017-09" db="EMBL/GenBank/DDBJ databases">
        <title>WGS assembly of Aquilegia coerulea Goldsmith.</title>
        <authorList>
            <person name="Hodges S."/>
            <person name="Kramer E."/>
            <person name="Nordborg M."/>
            <person name="Tomkins J."/>
            <person name="Borevitz J."/>
            <person name="Derieg N."/>
            <person name="Yan J."/>
            <person name="Mihaltcheva S."/>
            <person name="Hayes R.D."/>
            <person name="Rokhsar D."/>
        </authorList>
    </citation>
    <scope>NUCLEOTIDE SEQUENCE [LARGE SCALE GENOMIC DNA]</scope>
    <source>
        <strain evidence="2">cv. Goldsmith</strain>
    </source>
</reference>
<protein>
    <submittedName>
        <fullName evidence="1">Uncharacterized protein</fullName>
    </submittedName>
</protein>
<gene>
    <name evidence="1" type="ORF">AQUCO_04000042v1</name>
</gene>
<dbReference type="Proteomes" id="UP000230069">
    <property type="component" value="Unassembled WGS sequence"/>
</dbReference>
<keyword evidence="2" id="KW-1185">Reference proteome</keyword>
<organism evidence="1 2">
    <name type="scientific">Aquilegia coerulea</name>
    <name type="common">Rocky mountain columbine</name>
    <dbReference type="NCBI Taxonomy" id="218851"/>
    <lineage>
        <taxon>Eukaryota</taxon>
        <taxon>Viridiplantae</taxon>
        <taxon>Streptophyta</taxon>
        <taxon>Embryophyta</taxon>
        <taxon>Tracheophyta</taxon>
        <taxon>Spermatophyta</taxon>
        <taxon>Magnoliopsida</taxon>
        <taxon>Ranunculales</taxon>
        <taxon>Ranunculaceae</taxon>
        <taxon>Thalictroideae</taxon>
        <taxon>Aquilegia</taxon>
    </lineage>
</organism>
<name>A0A2G5CSA3_AQUCA</name>
<accession>A0A2G5CSA3</accession>